<dbReference type="EMBL" id="AP023213">
    <property type="protein sequence ID" value="BCG46157.1"/>
    <property type="molecule type" value="Genomic_DNA"/>
</dbReference>
<protein>
    <submittedName>
        <fullName evidence="2">Uncharacterized protein</fullName>
    </submittedName>
</protein>
<evidence type="ECO:0000313" key="3">
    <source>
        <dbReference type="Proteomes" id="UP000515472"/>
    </source>
</evidence>
<gene>
    <name evidence="2" type="ORF">GEOBRER4_09070</name>
</gene>
<dbReference type="AlphaFoldDB" id="A0A6S6LVW7"/>
<feature type="transmembrane region" description="Helical" evidence="1">
    <location>
        <begin position="66"/>
        <end position="85"/>
    </location>
</feature>
<name>A0A6S6LVW7_9BACT</name>
<accession>A0A6S6LVW7</accession>
<keyword evidence="3" id="KW-1185">Reference proteome</keyword>
<keyword evidence="1" id="KW-0472">Membrane</keyword>
<proteinExistence type="predicted"/>
<keyword evidence="1" id="KW-1133">Transmembrane helix</keyword>
<dbReference type="KEGG" id="gbn:GEOBRER4_09070"/>
<organism evidence="2 3">
    <name type="scientific">Citrifermentans bremense</name>
    <dbReference type="NCBI Taxonomy" id="60035"/>
    <lineage>
        <taxon>Bacteria</taxon>
        <taxon>Pseudomonadati</taxon>
        <taxon>Thermodesulfobacteriota</taxon>
        <taxon>Desulfuromonadia</taxon>
        <taxon>Geobacterales</taxon>
        <taxon>Geobacteraceae</taxon>
        <taxon>Citrifermentans</taxon>
    </lineage>
</organism>
<dbReference type="Proteomes" id="UP000515472">
    <property type="component" value="Chromosome"/>
</dbReference>
<evidence type="ECO:0000256" key="1">
    <source>
        <dbReference type="SAM" id="Phobius"/>
    </source>
</evidence>
<sequence length="105" mass="11214">MFQTVLQHPKEGSSASKEWTGAVPLWSAVLGALVPHRFRTARGFGLGPGLGSRRVILIPAKTRKSITAAAAAVFMILLLTMSVGATPRASFLTRSQGDLRDRNIA</sequence>
<keyword evidence="1" id="KW-0812">Transmembrane</keyword>
<reference evidence="2 3" key="1">
    <citation type="submission" date="2020-06" db="EMBL/GenBank/DDBJ databases">
        <title>Interaction of electrochemicaly active bacteria, Geobacter bremensis R4 on different carbon anode.</title>
        <authorList>
            <person name="Meng L."/>
            <person name="Yoshida N."/>
        </authorList>
    </citation>
    <scope>NUCLEOTIDE SEQUENCE [LARGE SCALE GENOMIC DNA]</scope>
    <source>
        <strain evidence="2 3">R4</strain>
    </source>
</reference>
<evidence type="ECO:0000313" key="2">
    <source>
        <dbReference type="EMBL" id="BCG46157.1"/>
    </source>
</evidence>